<accession>A0A1H9U785</accession>
<keyword evidence="3" id="KW-1185">Reference proteome</keyword>
<keyword evidence="1" id="KW-0732">Signal</keyword>
<dbReference type="AlphaFoldDB" id="A0A1H9U785"/>
<dbReference type="Gene3D" id="3.30.10.10">
    <property type="entry name" value="Trypsin Inhibitor V, subunit A"/>
    <property type="match status" value="1"/>
</dbReference>
<feature type="signal peptide" evidence="1">
    <location>
        <begin position="1"/>
        <end position="18"/>
    </location>
</feature>
<evidence type="ECO:0000313" key="2">
    <source>
        <dbReference type="EMBL" id="SES05004.1"/>
    </source>
</evidence>
<proteinExistence type="predicted"/>
<organism evidence="2 3">
    <name type="scientific">Tranquillimonas rosea</name>
    <dbReference type="NCBI Taxonomy" id="641238"/>
    <lineage>
        <taxon>Bacteria</taxon>
        <taxon>Pseudomonadati</taxon>
        <taxon>Pseudomonadota</taxon>
        <taxon>Alphaproteobacteria</taxon>
        <taxon>Rhodobacterales</taxon>
        <taxon>Roseobacteraceae</taxon>
        <taxon>Tranquillimonas</taxon>
    </lineage>
</organism>
<evidence type="ECO:0000313" key="3">
    <source>
        <dbReference type="Proteomes" id="UP000198885"/>
    </source>
</evidence>
<dbReference type="Proteomes" id="UP000198885">
    <property type="component" value="Unassembled WGS sequence"/>
</dbReference>
<dbReference type="PROSITE" id="PS51257">
    <property type="entry name" value="PROKAR_LIPOPROTEIN"/>
    <property type="match status" value="1"/>
</dbReference>
<dbReference type="RefSeq" id="WP_143071513.1">
    <property type="nucleotide sequence ID" value="NZ_CBDDGO010000004.1"/>
</dbReference>
<dbReference type="OrthoDB" id="8724542at2"/>
<dbReference type="Pfam" id="PF11720">
    <property type="entry name" value="Inhibitor_I78"/>
    <property type="match status" value="1"/>
</dbReference>
<evidence type="ECO:0000256" key="1">
    <source>
        <dbReference type="SAM" id="SignalP"/>
    </source>
</evidence>
<feature type="chain" id="PRO_5011646262" evidence="1">
    <location>
        <begin position="19"/>
        <end position="88"/>
    </location>
</feature>
<dbReference type="EMBL" id="FOGU01000005">
    <property type="protein sequence ID" value="SES05004.1"/>
    <property type="molecule type" value="Genomic_DNA"/>
</dbReference>
<dbReference type="STRING" id="641238.SAMN04490244_10567"/>
<protein>
    <submittedName>
        <fullName evidence="2">Peptidase inhibitor I78 family protein</fullName>
    </submittedName>
</protein>
<sequence length="88" mass="9432">MQPKTILCAALLGLSACAPPMTGDAPVETCREGAYDGLVGRPLAAVTLPQSLDTRVIRPNEMVTQDYRPDRLNLELDGEGTIIRAYCG</sequence>
<gene>
    <name evidence="2" type="ORF">SAMN04490244_10567</name>
</gene>
<dbReference type="InterPro" id="IPR021719">
    <property type="entry name" value="Prot_inh_I78"/>
</dbReference>
<name>A0A1H9U785_9RHOB</name>
<reference evidence="2 3" key="1">
    <citation type="submission" date="2016-10" db="EMBL/GenBank/DDBJ databases">
        <authorList>
            <person name="de Groot N.N."/>
        </authorList>
    </citation>
    <scope>NUCLEOTIDE SEQUENCE [LARGE SCALE GENOMIC DNA]</scope>
    <source>
        <strain evidence="2 3">DSM 23042</strain>
    </source>
</reference>